<feature type="compositionally biased region" description="Low complexity" evidence="9">
    <location>
        <begin position="467"/>
        <end position="481"/>
    </location>
</feature>
<reference evidence="14" key="1">
    <citation type="submission" date="2021-06" db="EMBL/GenBank/DDBJ databases">
        <authorList>
            <person name="Arsene-Ploetze F."/>
        </authorList>
    </citation>
    <scope>NUCLEOTIDE SEQUENCE</scope>
    <source>
        <strain evidence="14">SBRY1</strain>
    </source>
</reference>
<feature type="region of interest" description="Disordered" evidence="9">
    <location>
        <begin position="396"/>
        <end position="419"/>
    </location>
</feature>
<evidence type="ECO:0000259" key="11">
    <source>
        <dbReference type="Pfam" id="PF02518"/>
    </source>
</evidence>
<evidence type="ECO:0000259" key="12">
    <source>
        <dbReference type="Pfam" id="PF07730"/>
    </source>
</evidence>
<comment type="catalytic activity">
    <reaction evidence="1">
        <text>ATP + protein L-histidine = ADP + protein N-phospho-L-histidine.</text>
        <dbReference type="EC" id="2.7.13.3"/>
    </reaction>
</comment>
<evidence type="ECO:0000256" key="6">
    <source>
        <dbReference type="ARBA" id="ARBA00022777"/>
    </source>
</evidence>
<keyword evidence="4" id="KW-0808">Transferase</keyword>
<evidence type="ECO:0000256" key="3">
    <source>
        <dbReference type="ARBA" id="ARBA00022553"/>
    </source>
</evidence>
<evidence type="ECO:0000256" key="5">
    <source>
        <dbReference type="ARBA" id="ARBA00022741"/>
    </source>
</evidence>
<evidence type="ECO:0000256" key="8">
    <source>
        <dbReference type="ARBA" id="ARBA00023012"/>
    </source>
</evidence>
<feature type="transmembrane region" description="Helical" evidence="10">
    <location>
        <begin position="118"/>
        <end position="138"/>
    </location>
</feature>
<accession>A0A9W4MEM9</accession>
<evidence type="ECO:0000313" key="14">
    <source>
        <dbReference type="EMBL" id="CAG7650344.1"/>
    </source>
</evidence>
<gene>
    <name evidence="14" type="ORF">SBRY_50335</name>
</gene>
<keyword evidence="15" id="KW-1185">Reference proteome</keyword>
<feature type="transmembrane region" description="Helical" evidence="10">
    <location>
        <begin position="51"/>
        <end position="70"/>
    </location>
</feature>
<comment type="caution">
    <text evidence="14">The sequence shown here is derived from an EMBL/GenBank/DDBJ whole genome shotgun (WGS) entry which is preliminary data.</text>
</comment>
<dbReference type="Gene3D" id="3.30.565.10">
    <property type="entry name" value="Histidine kinase-like ATPase, C-terminal domain"/>
    <property type="match status" value="1"/>
</dbReference>
<dbReference type="InterPro" id="IPR011712">
    <property type="entry name" value="Sig_transdc_His_kin_sub3_dim/P"/>
</dbReference>
<dbReference type="AlphaFoldDB" id="A0A9W4MEM9"/>
<feature type="region of interest" description="Disordered" evidence="9">
    <location>
        <begin position="467"/>
        <end position="500"/>
    </location>
</feature>
<dbReference type="Pfam" id="PF23539">
    <property type="entry name" value="DUF7134"/>
    <property type="match status" value="1"/>
</dbReference>
<evidence type="ECO:0000259" key="13">
    <source>
        <dbReference type="Pfam" id="PF23539"/>
    </source>
</evidence>
<dbReference type="Gene3D" id="1.20.5.1930">
    <property type="match status" value="1"/>
</dbReference>
<keyword evidence="6 14" id="KW-0418">Kinase</keyword>
<keyword evidence="3" id="KW-0597">Phosphoprotein</keyword>
<dbReference type="Proteomes" id="UP001153328">
    <property type="component" value="Unassembled WGS sequence"/>
</dbReference>
<dbReference type="EC" id="2.7.13.3" evidence="2"/>
<keyword evidence="10" id="KW-0472">Membrane</keyword>
<dbReference type="SUPFAM" id="SSF55874">
    <property type="entry name" value="ATPase domain of HSP90 chaperone/DNA topoisomerase II/histidine kinase"/>
    <property type="match status" value="1"/>
</dbReference>
<keyword evidence="10" id="KW-0812">Transmembrane</keyword>
<dbReference type="InterPro" id="IPR003594">
    <property type="entry name" value="HATPase_dom"/>
</dbReference>
<dbReference type="Pfam" id="PF02518">
    <property type="entry name" value="HATPase_c"/>
    <property type="match status" value="1"/>
</dbReference>
<dbReference type="GO" id="GO:0000155">
    <property type="term" value="F:phosphorelay sensor kinase activity"/>
    <property type="evidence" value="ECO:0007669"/>
    <property type="project" value="InterPro"/>
</dbReference>
<keyword evidence="10" id="KW-1133">Transmembrane helix</keyword>
<feature type="domain" description="DUF7134" evidence="13">
    <location>
        <begin position="13"/>
        <end position="138"/>
    </location>
</feature>
<evidence type="ECO:0000256" key="9">
    <source>
        <dbReference type="SAM" id="MobiDB-lite"/>
    </source>
</evidence>
<evidence type="ECO:0000313" key="15">
    <source>
        <dbReference type="Proteomes" id="UP001153328"/>
    </source>
</evidence>
<dbReference type="GO" id="GO:0046983">
    <property type="term" value="F:protein dimerization activity"/>
    <property type="evidence" value="ECO:0007669"/>
    <property type="project" value="InterPro"/>
</dbReference>
<dbReference type="InterPro" id="IPR055558">
    <property type="entry name" value="DUF7134"/>
</dbReference>
<dbReference type="PANTHER" id="PTHR24421:SF10">
    <property type="entry name" value="NITRATE_NITRITE SENSOR PROTEIN NARQ"/>
    <property type="match status" value="1"/>
</dbReference>
<proteinExistence type="predicted"/>
<keyword evidence="5" id="KW-0547">Nucleotide-binding</keyword>
<feature type="compositionally biased region" description="Gly residues" evidence="9">
    <location>
        <begin position="404"/>
        <end position="419"/>
    </location>
</feature>
<name>A0A9W4MEM9_9ACTN</name>
<evidence type="ECO:0000256" key="7">
    <source>
        <dbReference type="ARBA" id="ARBA00022840"/>
    </source>
</evidence>
<feature type="domain" description="Histidine kinase/HSP90-like ATPase" evidence="11">
    <location>
        <begin position="355"/>
        <end position="461"/>
    </location>
</feature>
<feature type="domain" description="Signal transduction histidine kinase subgroup 3 dimerisation and phosphoacceptor" evidence="12">
    <location>
        <begin position="236"/>
        <end position="299"/>
    </location>
</feature>
<organism evidence="14 15">
    <name type="scientific">Actinacidiphila bryophytorum</name>
    <dbReference type="NCBI Taxonomy" id="1436133"/>
    <lineage>
        <taxon>Bacteria</taxon>
        <taxon>Bacillati</taxon>
        <taxon>Actinomycetota</taxon>
        <taxon>Actinomycetes</taxon>
        <taxon>Kitasatosporales</taxon>
        <taxon>Streptomycetaceae</taxon>
        <taxon>Actinacidiphila</taxon>
    </lineage>
</organism>
<dbReference type="GO" id="GO:0016020">
    <property type="term" value="C:membrane"/>
    <property type="evidence" value="ECO:0007669"/>
    <property type="project" value="InterPro"/>
</dbReference>
<sequence length="500" mass="51245">MGAVVRALVPEVARDAALACGLFAVCLVVNNPRAVVSVASAGSADGAVRGLTVACLWWTATAALLVAVTFRRRLPVTMLAVCTAATACHVVLAVPPMVVDTGVPVVLCTVAAHRGRAVSLAALAALIALVSGWSAYYANHGRLAPGLPMTATQVFHRTPSEAGDAPSGPDDVSTQLRDPSANAWNTAFVYGIALVAAWSTGYGARNRRAYLGQLHQRAQGLERERDQRATLAVAAERARISREIHDVVAHGLSVIVIQAQGAAAALDDDPAETRTALEAVVTIGRDSLADMRRVLTATSGPGDLAATGEDGDAWRPPPGLGRLPALLDRLNRAGTPVRLRIEGSPSELPTAVDLSAYRIVQEALTNTIKHAGAGAAADVLVAYDPSEVCVEIRDDGRGRQPVVGDGGGPGGADGPIGVGDMRGIGAKGLRGMRERAKLLGGSFTAGPGPHGGFVVRTVLPIHAPDLAAAGPGPAARGTDPAHAPRDRAGVPGPDIQDQGT</sequence>
<evidence type="ECO:0000256" key="4">
    <source>
        <dbReference type="ARBA" id="ARBA00022679"/>
    </source>
</evidence>
<dbReference type="CDD" id="cd16917">
    <property type="entry name" value="HATPase_UhpB-NarQ-NarX-like"/>
    <property type="match status" value="1"/>
</dbReference>
<dbReference type="PANTHER" id="PTHR24421">
    <property type="entry name" value="NITRATE/NITRITE SENSOR PROTEIN NARX-RELATED"/>
    <property type="match status" value="1"/>
</dbReference>
<dbReference type="Pfam" id="PF07730">
    <property type="entry name" value="HisKA_3"/>
    <property type="match status" value="1"/>
</dbReference>
<dbReference type="GO" id="GO:0005524">
    <property type="term" value="F:ATP binding"/>
    <property type="evidence" value="ECO:0007669"/>
    <property type="project" value="UniProtKB-KW"/>
</dbReference>
<evidence type="ECO:0000256" key="2">
    <source>
        <dbReference type="ARBA" id="ARBA00012438"/>
    </source>
</evidence>
<dbReference type="EMBL" id="CAJVAX010000019">
    <property type="protein sequence ID" value="CAG7650344.1"/>
    <property type="molecule type" value="Genomic_DNA"/>
</dbReference>
<evidence type="ECO:0000256" key="1">
    <source>
        <dbReference type="ARBA" id="ARBA00000085"/>
    </source>
</evidence>
<dbReference type="InterPro" id="IPR036890">
    <property type="entry name" value="HATPase_C_sf"/>
</dbReference>
<protein>
    <recommendedName>
        <fullName evidence="2">histidine kinase</fullName>
        <ecNumber evidence="2">2.7.13.3</ecNumber>
    </recommendedName>
</protein>
<evidence type="ECO:0000256" key="10">
    <source>
        <dbReference type="SAM" id="Phobius"/>
    </source>
</evidence>
<feature type="transmembrane region" description="Helical" evidence="10">
    <location>
        <begin position="77"/>
        <end position="98"/>
    </location>
</feature>
<keyword evidence="8" id="KW-0902">Two-component regulatory system</keyword>
<dbReference type="InterPro" id="IPR050482">
    <property type="entry name" value="Sensor_HK_TwoCompSys"/>
</dbReference>
<keyword evidence="7" id="KW-0067">ATP-binding</keyword>